<accession>A0A6M3XMM8</accession>
<organism evidence="1">
    <name type="scientific">viral metagenome</name>
    <dbReference type="NCBI Taxonomy" id="1070528"/>
    <lineage>
        <taxon>unclassified sequences</taxon>
        <taxon>metagenomes</taxon>
        <taxon>organismal metagenomes</taxon>
    </lineage>
</organism>
<dbReference type="InterPro" id="IPR027417">
    <property type="entry name" value="P-loop_NTPase"/>
</dbReference>
<proteinExistence type="predicted"/>
<dbReference type="Gene3D" id="3.40.50.300">
    <property type="entry name" value="P-loop containing nucleotide triphosphate hydrolases"/>
    <property type="match status" value="1"/>
</dbReference>
<evidence type="ECO:0000313" key="1">
    <source>
        <dbReference type="EMBL" id="QJH99244.1"/>
    </source>
</evidence>
<name>A0A6M3XMM8_9ZZZZ</name>
<protein>
    <submittedName>
        <fullName evidence="1">Putative terminase</fullName>
    </submittedName>
</protein>
<reference evidence="1" key="1">
    <citation type="submission" date="2020-03" db="EMBL/GenBank/DDBJ databases">
        <title>The deep terrestrial virosphere.</title>
        <authorList>
            <person name="Holmfeldt K."/>
            <person name="Nilsson E."/>
            <person name="Simone D."/>
            <person name="Lopez-Fernandez M."/>
            <person name="Wu X."/>
            <person name="de Brujin I."/>
            <person name="Lundin D."/>
            <person name="Andersson A."/>
            <person name="Bertilsson S."/>
            <person name="Dopson M."/>
        </authorList>
    </citation>
    <scope>NUCLEOTIDE SEQUENCE</scope>
    <source>
        <strain evidence="1">TM448B01528</strain>
    </source>
</reference>
<dbReference type="EMBL" id="MT144777">
    <property type="protein sequence ID" value="QJH99244.1"/>
    <property type="molecule type" value="Genomic_DNA"/>
</dbReference>
<dbReference type="AlphaFoldDB" id="A0A6M3XMM8"/>
<gene>
    <name evidence="1" type="ORF">TM448B01528_0007</name>
</gene>
<sequence>MMTKLKLSLTEQLKIARARANNHLIDFSIATNPHYRPNWHHEEIANELEKIESGQFIKDGKKILMVFMPPRHGKSEECTINFPAWYLGRNPDKEIITASYSGDLAIKFGGKTRDLVNSPVYKSVFPNVRLKKGEEGRAEWMTNQGGTYVSVGVGGATTGKGANIFIIDDPIKNPEEAESDIYREKVWDWFLSVAWTRLEPQGVVIIILTRWHLDDLAGRIIGNDDFKKIVKIISYPAIAELKEEHREIGEALWPERYDVEELERNRTLLGSKNFMALYQQHPIAFENQEFKPHWFKYREPQELDRLNTRRFLTIDTAISKKASSDYTGLCDNTVDSMNFWTLKAWRLKLDPLELIDLLFTLHNNRRYEKIGIEKTIYLQAIKPFLDEEQRKRNSFLPIVDLSHNQVNKEVRIRGLIPRYESGSIYHLKGECRDLEEELLNFPQSIHDDISDATAYQLQLAQKPFEVIQKYPGLRKTINKPNPGR</sequence>
<dbReference type="Pfam" id="PF03237">
    <property type="entry name" value="Terminase_6N"/>
    <property type="match status" value="1"/>
</dbReference>